<comment type="subcellular location">
    <subcellularLocation>
        <location evidence="1">Membrane</location>
        <topology evidence="1">Multi-pass membrane protein</topology>
    </subcellularLocation>
</comment>
<feature type="transmembrane region" description="Helical" evidence="6">
    <location>
        <begin position="78"/>
        <end position="101"/>
    </location>
</feature>
<dbReference type="GO" id="GO:0016020">
    <property type="term" value="C:membrane"/>
    <property type="evidence" value="ECO:0007669"/>
    <property type="project" value="UniProtKB-SubCell"/>
</dbReference>
<accession>A0A420IG00</accession>
<dbReference type="Proteomes" id="UP000285326">
    <property type="component" value="Unassembled WGS sequence"/>
</dbReference>
<evidence type="ECO:0000256" key="4">
    <source>
        <dbReference type="ARBA" id="ARBA00023136"/>
    </source>
</evidence>
<feature type="transmembrane region" description="Helical" evidence="6">
    <location>
        <begin position="121"/>
        <end position="142"/>
    </location>
</feature>
<evidence type="ECO:0000313" key="9">
    <source>
        <dbReference type="Proteomes" id="UP000285326"/>
    </source>
</evidence>
<gene>
    <name evidence="8" type="ORF">GcM1_244113</name>
</gene>
<evidence type="ECO:0000256" key="1">
    <source>
        <dbReference type="ARBA" id="ARBA00004141"/>
    </source>
</evidence>
<comment type="caution">
    <text evidence="8">The sequence shown here is derived from an EMBL/GenBank/DDBJ whole genome shotgun (WGS) entry which is preliminary data.</text>
</comment>
<dbReference type="PANTHER" id="PTHR37451:SF5">
    <property type="entry name" value="MARVEL DOMAIN-CONTAINING PROTEIN"/>
    <property type="match status" value="1"/>
</dbReference>
<feature type="compositionally biased region" description="Acidic residues" evidence="5">
    <location>
        <begin position="155"/>
        <end position="174"/>
    </location>
</feature>
<reference evidence="8 9" key="1">
    <citation type="journal article" date="2018" name="BMC Genomics">
        <title>Comparative genome analyses reveal sequence features reflecting distinct modes of host-adaptation between dicot and monocot powdery mildew.</title>
        <authorList>
            <person name="Wu Y."/>
            <person name="Ma X."/>
            <person name="Pan Z."/>
            <person name="Kale S.D."/>
            <person name="Song Y."/>
            <person name="King H."/>
            <person name="Zhang Q."/>
            <person name="Presley C."/>
            <person name="Deng X."/>
            <person name="Wei C.I."/>
            <person name="Xiao S."/>
        </authorList>
    </citation>
    <scope>NUCLEOTIDE SEQUENCE [LARGE SCALE GENOMIC DNA]</scope>
    <source>
        <strain evidence="8">UMSG1</strain>
    </source>
</reference>
<keyword evidence="3 6" id="KW-1133">Transmembrane helix</keyword>
<dbReference type="EMBL" id="MCBS01024430">
    <property type="protein sequence ID" value="RKF73447.1"/>
    <property type="molecule type" value="Genomic_DNA"/>
</dbReference>
<dbReference type="PANTHER" id="PTHR37451">
    <property type="entry name" value="MARVEL DOMAIN"/>
    <property type="match status" value="1"/>
</dbReference>
<organism evidence="8 9">
    <name type="scientific">Golovinomyces cichoracearum</name>
    <dbReference type="NCBI Taxonomy" id="62708"/>
    <lineage>
        <taxon>Eukaryota</taxon>
        <taxon>Fungi</taxon>
        <taxon>Dikarya</taxon>
        <taxon>Ascomycota</taxon>
        <taxon>Pezizomycotina</taxon>
        <taxon>Leotiomycetes</taxon>
        <taxon>Erysiphales</taxon>
        <taxon>Erysiphaceae</taxon>
        <taxon>Golovinomyces</taxon>
    </lineage>
</organism>
<evidence type="ECO:0000256" key="5">
    <source>
        <dbReference type="SAM" id="MobiDB-lite"/>
    </source>
</evidence>
<dbReference type="Pfam" id="PF01284">
    <property type="entry name" value="MARVEL"/>
    <property type="match status" value="1"/>
</dbReference>
<evidence type="ECO:0000256" key="6">
    <source>
        <dbReference type="SAM" id="Phobius"/>
    </source>
</evidence>
<feature type="transmembrane region" description="Helical" evidence="6">
    <location>
        <begin position="43"/>
        <end position="66"/>
    </location>
</feature>
<evidence type="ECO:0000259" key="7">
    <source>
        <dbReference type="Pfam" id="PF01284"/>
    </source>
</evidence>
<name>A0A420IG00_9PEZI</name>
<dbReference type="InterPro" id="IPR008253">
    <property type="entry name" value="Marvel"/>
</dbReference>
<proteinExistence type="predicted"/>
<evidence type="ECO:0000313" key="8">
    <source>
        <dbReference type="EMBL" id="RKF73447.1"/>
    </source>
</evidence>
<feature type="domain" description="MARVEL" evidence="7">
    <location>
        <begin position="8"/>
        <end position="136"/>
    </location>
</feature>
<evidence type="ECO:0000256" key="2">
    <source>
        <dbReference type="ARBA" id="ARBA00022692"/>
    </source>
</evidence>
<keyword evidence="2 6" id="KW-0812">Transmembrane</keyword>
<sequence length="192" mass="21633">MHLDKKTQMGLRGAQFISTIIILSLCSYIDQWTVKNTLYAKHAASPIGFLIFVPVFSIISAAYLIFGPSYLTRSVYRFVPLVLTSLNSLFYISGFIALSVYLSNLNYCRGSVCDSAKAACFFAVFSYLLWLAEAVLMGLAMLRGQRGMPLPLKDDYEDHDENEDQEDQEEDDADNYPRKHISTGEKLSDVKL</sequence>
<protein>
    <submittedName>
        <fullName evidence="8">MARVEL domain-containing protein</fullName>
    </submittedName>
</protein>
<keyword evidence="4 6" id="KW-0472">Membrane</keyword>
<evidence type="ECO:0000256" key="3">
    <source>
        <dbReference type="ARBA" id="ARBA00022989"/>
    </source>
</evidence>
<feature type="transmembrane region" description="Helical" evidence="6">
    <location>
        <begin position="12"/>
        <end position="31"/>
    </location>
</feature>
<dbReference type="AlphaFoldDB" id="A0A420IG00"/>
<feature type="region of interest" description="Disordered" evidence="5">
    <location>
        <begin position="153"/>
        <end position="192"/>
    </location>
</feature>
<feature type="compositionally biased region" description="Basic and acidic residues" evidence="5">
    <location>
        <begin position="182"/>
        <end position="192"/>
    </location>
</feature>